<dbReference type="PROSITE" id="PS00107">
    <property type="entry name" value="PROTEIN_KINASE_ATP"/>
    <property type="match status" value="1"/>
</dbReference>
<dbReference type="PANTHER" id="PTHR43289">
    <property type="entry name" value="MITOGEN-ACTIVATED PROTEIN KINASE KINASE KINASE 20-RELATED"/>
    <property type="match status" value="1"/>
</dbReference>
<dbReference type="AlphaFoldDB" id="A0A1U7CN48"/>
<feature type="region of interest" description="Disordered" evidence="6">
    <location>
        <begin position="346"/>
        <end position="377"/>
    </location>
</feature>
<dbReference type="SUPFAM" id="SSF56112">
    <property type="entry name" value="Protein kinase-like (PK-like)"/>
    <property type="match status" value="1"/>
</dbReference>
<organism evidence="9 10">
    <name type="scientific">Paludisphaera borealis</name>
    <dbReference type="NCBI Taxonomy" id="1387353"/>
    <lineage>
        <taxon>Bacteria</taxon>
        <taxon>Pseudomonadati</taxon>
        <taxon>Planctomycetota</taxon>
        <taxon>Planctomycetia</taxon>
        <taxon>Isosphaerales</taxon>
        <taxon>Isosphaeraceae</taxon>
        <taxon>Paludisphaera</taxon>
    </lineage>
</organism>
<evidence type="ECO:0000259" key="8">
    <source>
        <dbReference type="PROSITE" id="PS50011"/>
    </source>
</evidence>
<evidence type="ECO:0000256" key="5">
    <source>
        <dbReference type="PROSITE-ProRule" id="PRU10141"/>
    </source>
</evidence>
<dbReference type="GO" id="GO:0005524">
    <property type="term" value="F:ATP binding"/>
    <property type="evidence" value="ECO:0007669"/>
    <property type="project" value="UniProtKB-UniRule"/>
</dbReference>
<keyword evidence="7" id="KW-0472">Membrane</keyword>
<gene>
    <name evidence="9" type="primary">prkC_4</name>
    <name evidence="9" type="ORF">BSF38_01806</name>
</gene>
<feature type="binding site" evidence="5">
    <location>
        <position position="111"/>
    </location>
    <ligand>
        <name>ATP</name>
        <dbReference type="ChEBI" id="CHEBI:30616"/>
    </ligand>
</feature>
<evidence type="ECO:0000256" key="3">
    <source>
        <dbReference type="ARBA" id="ARBA00022777"/>
    </source>
</evidence>
<keyword evidence="1 9" id="KW-0808">Transferase</keyword>
<feature type="transmembrane region" description="Helical" evidence="7">
    <location>
        <begin position="407"/>
        <end position="431"/>
    </location>
</feature>
<evidence type="ECO:0000256" key="7">
    <source>
        <dbReference type="SAM" id="Phobius"/>
    </source>
</evidence>
<dbReference type="STRING" id="1387353.BSF38_01806"/>
<dbReference type="OrthoDB" id="6111975at2"/>
<dbReference type="InterPro" id="IPR008271">
    <property type="entry name" value="Ser/Thr_kinase_AS"/>
</dbReference>
<evidence type="ECO:0000313" key="10">
    <source>
        <dbReference type="Proteomes" id="UP000186309"/>
    </source>
</evidence>
<keyword evidence="7" id="KW-1133">Transmembrane helix</keyword>
<feature type="compositionally biased region" description="Pro residues" evidence="6">
    <location>
        <begin position="352"/>
        <end position="366"/>
    </location>
</feature>
<dbReference type="PROSITE" id="PS00108">
    <property type="entry name" value="PROTEIN_KINASE_ST"/>
    <property type="match status" value="1"/>
</dbReference>
<evidence type="ECO:0000256" key="1">
    <source>
        <dbReference type="ARBA" id="ARBA00022679"/>
    </source>
</evidence>
<dbReference type="EMBL" id="CP019082">
    <property type="protein sequence ID" value="APW60338.1"/>
    <property type="molecule type" value="Genomic_DNA"/>
</dbReference>
<evidence type="ECO:0000256" key="4">
    <source>
        <dbReference type="ARBA" id="ARBA00022840"/>
    </source>
</evidence>
<dbReference type="Proteomes" id="UP000186309">
    <property type="component" value="Chromosome"/>
</dbReference>
<accession>A0A1U7CN48</accession>
<evidence type="ECO:0000256" key="6">
    <source>
        <dbReference type="SAM" id="MobiDB-lite"/>
    </source>
</evidence>
<name>A0A1U7CN48_9BACT</name>
<dbReference type="CDD" id="cd14014">
    <property type="entry name" value="STKc_PknB_like"/>
    <property type="match status" value="1"/>
</dbReference>
<keyword evidence="7" id="KW-0812">Transmembrane</keyword>
<dbReference type="Pfam" id="PF00069">
    <property type="entry name" value="Pkinase"/>
    <property type="match status" value="1"/>
</dbReference>
<keyword evidence="10" id="KW-1185">Reference proteome</keyword>
<keyword evidence="4 5" id="KW-0067">ATP-binding</keyword>
<dbReference type="GO" id="GO:0004674">
    <property type="term" value="F:protein serine/threonine kinase activity"/>
    <property type="evidence" value="ECO:0007669"/>
    <property type="project" value="UniProtKB-EC"/>
</dbReference>
<dbReference type="PANTHER" id="PTHR43289:SF6">
    <property type="entry name" value="SERINE_THREONINE-PROTEIN KINASE NEKL-3"/>
    <property type="match status" value="1"/>
</dbReference>
<dbReference type="InterPro" id="IPR017441">
    <property type="entry name" value="Protein_kinase_ATP_BS"/>
</dbReference>
<feature type="domain" description="Protein kinase" evidence="8">
    <location>
        <begin position="82"/>
        <end position="345"/>
    </location>
</feature>
<evidence type="ECO:0000313" key="9">
    <source>
        <dbReference type="EMBL" id="APW60338.1"/>
    </source>
</evidence>
<dbReference type="InterPro" id="IPR000719">
    <property type="entry name" value="Prot_kinase_dom"/>
</dbReference>
<dbReference type="KEGG" id="pbor:BSF38_01806"/>
<dbReference type="PROSITE" id="PS50011">
    <property type="entry name" value="PROTEIN_KINASE_DOM"/>
    <property type="match status" value="1"/>
</dbReference>
<dbReference type="EC" id="2.7.11.1" evidence="9"/>
<dbReference type="RefSeq" id="WP_076344912.1">
    <property type="nucleotide sequence ID" value="NZ_CP019082.1"/>
</dbReference>
<dbReference type="Gene3D" id="1.10.510.10">
    <property type="entry name" value="Transferase(Phosphotransferase) domain 1"/>
    <property type="match status" value="1"/>
</dbReference>
<dbReference type="SMART" id="SM00220">
    <property type="entry name" value="S_TKc"/>
    <property type="match status" value="1"/>
</dbReference>
<keyword evidence="2 5" id="KW-0547">Nucleotide-binding</keyword>
<reference evidence="10" key="1">
    <citation type="submission" date="2016-12" db="EMBL/GenBank/DDBJ databases">
        <title>Comparative genomics of four Isosphaeraceae planctomycetes: a common pool of plasmids and glycoside hydrolase genes.</title>
        <authorList>
            <person name="Ivanova A."/>
        </authorList>
    </citation>
    <scope>NUCLEOTIDE SEQUENCE [LARGE SCALE GENOMIC DNA]</scope>
    <source>
        <strain evidence="10">PX4</strain>
    </source>
</reference>
<evidence type="ECO:0000256" key="2">
    <source>
        <dbReference type="ARBA" id="ARBA00022741"/>
    </source>
</evidence>
<sequence>MATFERSKSSDKPLTDLLPVLRGSKILSDRQVDEIRNRMIRGEYPSDPTALAERLIRDQLVTHYQARRLLGNKPYGLVVGRYIILDRIGSGSMGRVYKAHHQMMDRVVALKVIAPEIAANERVVARFQREMKLVGRLDHPNVVRAYDADQVNRILFLVMEYVPGESLGERLKRGPIPAPEMIDYAAQAAHGLAHAHGQGMVHRDVKPSNMLLTEDRKIKILDLGLGVLMQADDAATFATADGVAVGTVDYMSPEQALGRDVDGRSDIFSLGCAMFHLITGKLAYPGETPIDRLGRRINKSPVPITDHIPDFPSSAVRVIEKMMAYKPQDRYDSALEAADALQALIRPKTRKPVPPPAPSPPPSPPADEPDSAMSVAVEQAKAHPLPLVSVPETIPPRWLAPVARRPAVALASAVAALALAFAAGVGVGYLLK</sequence>
<keyword evidence="3 9" id="KW-0418">Kinase</keyword>
<protein>
    <submittedName>
        <fullName evidence="9">Serine/threonine-protein kinase PrkC</fullName>
        <ecNumber evidence="9">2.7.11.1</ecNumber>
    </submittedName>
</protein>
<proteinExistence type="predicted"/>
<dbReference type="InterPro" id="IPR011009">
    <property type="entry name" value="Kinase-like_dom_sf"/>
</dbReference>
<dbReference type="Gene3D" id="3.30.200.20">
    <property type="entry name" value="Phosphorylase Kinase, domain 1"/>
    <property type="match status" value="1"/>
</dbReference>